<dbReference type="PROSITE" id="PS00108">
    <property type="entry name" value="PROTEIN_KINASE_ST"/>
    <property type="match status" value="1"/>
</dbReference>
<feature type="domain" description="KEN" evidence="22">
    <location>
        <begin position="1029"/>
        <end position="1180"/>
    </location>
</feature>
<dbReference type="SMART" id="SM00220">
    <property type="entry name" value="S_TKc"/>
    <property type="match status" value="1"/>
</dbReference>
<dbReference type="EC" id="2.7.11.1" evidence="3"/>
<dbReference type="RefSeq" id="XP_007735968.1">
    <property type="nucleotide sequence ID" value="XM_007737778.1"/>
</dbReference>
<evidence type="ECO:0000256" key="7">
    <source>
        <dbReference type="ARBA" id="ARBA00022723"/>
    </source>
</evidence>
<evidence type="ECO:0000256" key="3">
    <source>
        <dbReference type="ARBA" id="ARBA00012513"/>
    </source>
</evidence>
<dbReference type="OrthoDB" id="63989at2759"/>
<dbReference type="GO" id="GO:1990604">
    <property type="term" value="C:IRE1-TRAF2-ASK1 complex"/>
    <property type="evidence" value="ECO:0007669"/>
    <property type="project" value="TreeGrafter"/>
</dbReference>
<dbReference type="EMBL" id="AMGY01000006">
    <property type="protein sequence ID" value="EXJ81380.1"/>
    <property type="molecule type" value="Genomic_DNA"/>
</dbReference>
<dbReference type="eggNOG" id="KOG1027">
    <property type="taxonomic scope" value="Eukaryota"/>
</dbReference>
<feature type="region of interest" description="Disordered" evidence="19">
    <location>
        <begin position="911"/>
        <end position="937"/>
    </location>
</feature>
<dbReference type="GO" id="GO:0004521">
    <property type="term" value="F:RNA endonuclease activity"/>
    <property type="evidence" value="ECO:0007669"/>
    <property type="project" value="InterPro"/>
</dbReference>
<dbReference type="SUPFAM" id="SSF56112">
    <property type="entry name" value="Protein kinase-like (PK-like)"/>
    <property type="match status" value="1"/>
</dbReference>
<evidence type="ECO:0000313" key="24">
    <source>
        <dbReference type="Proteomes" id="UP000019478"/>
    </source>
</evidence>
<evidence type="ECO:0000256" key="4">
    <source>
        <dbReference type="ARBA" id="ARBA00022527"/>
    </source>
</evidence>
<evidence type="ECO:0000256" key="18">
    <source>
        <dbReference type="ARBA" id="ARBA00048977"/>
    </source>
</evidence>
<evidence type="ECO:0000259" key="22">
    <source>
        <dbReference type="PROSITE" id="PS51392"/>
    </source>
</evidence>
<evidence type="ECO:0000256" key="17">
    <source>
        <dbReference type="ARBA" id="ARBA00048659"/>
    </source>
</evidence>
<organism evidence="23 24">
    <name type="scientific">Capronia epimyces CBS 606.96</name>
    <dbReference type="NCBI Taxonomy" id="1182542"/>
    <lineage>
        <taxon>Eukaryota</taxon>
        <taxon>Fungi</taxon>
        <taxon>Dikarya</taxon>
        <taxon>Ascomycota</taxon>
        <taxon>Pezizomycotina</taxon>
        <taxon>Eurotiomycetes</taxon>
        <taxon>Chaetothyriomycetidae</taxon>
        <taxon>Chaetothyriales</taxon>
        <taxon>Herpotrichiellaceae</taxon>
        <taxon>Capronia</taxon>
    </lineage>
</organism>
<dbReference type="Gene3D" id="3.30.200.20">
    <property type="entry name" value="Phosphorylase Kinase, domain 1"/>
    <property type="match status" value="1"/>
</dbReference>
<evidence type="ECO:0000256" key="19">
    <source>
        <dbReference type="SAM" id="MobiDB-lite"/>
    </source>
</evidence>
<evidence type="ECO:0000256" key="11">
    <source>
        <dbReference type="ARBA" id="ARBA00022801"/>
    </source>
</evidence>
<dbReference type="InterPro" id="IPR045133">
    <property type="entry name" value="IRE1/2-like"/>
</dbReference>
<dbReference type="InterPro" id="IPR010513">
    <property type="entry name" value="KEN_dom"/>
</dbReference>
<feature type="compositionally biased region" description="Polar residues" evidence="19">
    <location>
        <begin position="616"/>
        <end position="637"/>
    </location>
</feature>
<evidence type="ECO:0000259" key="21">
    <source>
        <dbReference type="PROSITE" id="PS50011"/>
    </source>
</evidence>
<evidence type="ECO:0000256" key="2">
    <source>
        <dbReference type="ARBA" id="ARBA00004479"/>
    </source>
</evidence>
<dbReference type="InterPro" id="IPR015943">
    <property type="entry name" value="WD40/YVTN_repeat-like_dom_sf"/>
</dbReference>
<keyword evidence="12" id="KW-0067">ATP-binding</keyword>
<proteinExistence type="predicted"/>
<dbReference type="SUPFAM" id="SSF50998">
    <property type="entry name" value="Quinoprotein alcohol dehydrogenase-like"/>
    <property type="match status" value="1"/>
</dbReference>
<dbReference type="PROSITE" id="PS51392">
    <property type="entry name" value="KEN"/>
    <property type="match status" value="1"/>
</dbReference>
<dbReference type="GO" id="GO:0005524">
    <property type="term" value="F:ATP binding"/>
    <property type="evidence" value="ECO:0007669"/>
    <property type="project" value="UniProtKB-KW"/>
</dbReference>
<dbReference type="Gene3D" id="1.20.1440.180">
    <property type="entry name" value="KEN domain"/>
    <property type="match status" value="1"/>
</dbReference>
<dbReference type="Proteomes" id="UP000019478">
    <property type="component" value="Unassembled WGS sequence"/>
</dbReference>
<dbReference type="STRING" id="1182542.W9XVN4"/>
<keyword evidence="9" id="KW-0547">Nucleotide-binding</keyword>
<dbReference type="InterPro" id="IPR038357">
    <property type="entry name" value="KEN_sf"/>
</dbReference>
<keyword evidence="5" id="KW-0808">Transferase</keyword>
<feature type="signal peptide" evidence="20">
    <location>
        <begin position="1"/>
        <end position="33"/>
    </location>
</feature>
<dbReference type="GO" id="GO:0006397">
    <property type="term" value="P:mRNA processing"/>
    <property type="evidence" value="ECO:0007669"/>
    <property type="project" value="InterPro"/>
</dbReference>
<dbReference type="Pfam" id="PF00069">
    <property type="entry name" value="Pkinase"/>
    <property type="match status" value="1"/>
</dbReference>
<dbReference type="GO" id="GO:0046872">
    <property type="term" value="F:metal ion binding"/>
    <property type="evidence" value="ECO:0007669"/>
    <property type="project" value="UniProtKB-KW"/>
</dbReference>
<dbReference type="GO" id="GO:0051082">
    <property type="term" value="F:unfolded protein binding"/>
    <property type="evidence" value="ECO:0007669"/>
    <property type="project" value="TreeGrafter"/>
</dbReference>
<keyword evidence="13" id="KW-0460">Magnesium</keyword>
<reference evidence="23 24" key="1">
    <citation type="submission" date="2013-03" db="EMBL/GenBank/DDBJ databases">
        <title>The Genome Sequence of Capronia epimyces CBS 606.96.</title>
        <authorList>
            <consortium name="The Broad Institute Genomics Platform"/>
            <person name="Cuomo C."/>
            <person name="de Hoog S."/>
            <person name="Gorbushina A."/>
            <person name="Walker B."/>
            <person name="Young S.K."/>
            <person name="Zeng Q."/>
            <person name="Gargeya S."/>
            <person name="Fitzgerald M."/>
            <person name="Haas B."/>
            <person name="Abouelleil A."/>
            <person name="Allen A.W."/>
            <person name="Alvarado L."/>
            <person name="Arachchi H.M."/>
            <person name="Berlin A.M."/>
            <person name="Chapman S.B."/>
            <person name="Gainer-Dewar J."/>
            <person name="Goldberg J."/>
            <person name="Griggs A."/>
            <person name="Gujja S."/>
            <person name="Hansen M."/>
            <person name="Howarth C."/>
            <person name="Imamovic A."/>
            <person name="Ireland A."/>
            <person name="Larimer J."/>
            <person name="McCowan C."/>
            <person name="Murphy C."/>
            <person name="Pearson M."/>
            <person name="Poon T.W."/>
            <person name="Priest M."/>
            <person name="Roberts A."/>
            <person name="Saif S."/>
            <person name="Shea T."/>
            <person name="Sisk P."/>
            <person name="Sykes S."/>
            <person name="Wortman J."/>
            <person name="Nusbaum C."/>
            <person name="Birren B."/>
        </authorList>
    </citation>
    <scope>NUCLEOTIDE SEQUENCE [LARGE SCALE GENOMIC DNA]</scope>
    <source>
        <strain evidence="23 24">CBS 606.96</strain>
    </source>
</reference>
<dbReference type="InterPro" id="IPR008271">
    <property type="entry name" value="Ser/Thr_kinase_AS"/>
</dbReference>
<evidence type="ECO:0000256" key="8">
    <source>
        <dbReference type="ARBA" id="ARBA00022729"/>
    </source>
</evidence>
<dbReference type="InterPro" id="IPR000719">
    <property type="entry name" value="Prot_kinase_dom"/>
</dbReference>
<dbReference type="GO" id="GO:0036498">
    <property type="term" value="P:IRE1-mediated unfolded protein response"/>
    <property type="evidence" value="ECO:0007669"/>
    <property type="project" value="UniProtKB-ARBA"/>
</dbReference>
<evidence type="ECO:0000256" key="5">
    <source>
        <dbReference type="ARBA" id="ARBA00022679"/>
    </source>
</evidence>
<feature type="domain" description="Protein kinase" evidence="21">
    <location>
        <begin position="719"/>
        <end position="1026"/>
    </location>
</feature>
<dbReference type="PROSITE" id="PS50011">
    <property type="entry name" value="PROTEIN_KINASE_DOM"/>
    <property type="match status" value="1"/>
</dbReference>
<comment type="cofactor">
    <cofactor evidence="1">
        <name>Mg(2+)</name>
        <dbReference type="ChEBI" id="CHEBI:18420"/>
    </cofactor>
</comment>
<evidence type="ECO:0000256" key="16">
    <source>
        <dbReference type="ARBA" id="ARBA00023180"/>
    </source>
</evidence>
<dbReference type="InterPro" id="IPR011047">
    <property type="entry name" value="Quinoprotein_ADH-like_sf"/>
</dbReference>
<evidence type="ECO:0000256" key="6">
    <source>
        <dbReference type="ARBA" id="ARBA00022692"/>
    </source>
</evidence>
<comment type="caution">
    <text evidence="23">The sequence shown here is derived from an EMBL/GenBank/DDBJ whole genome shotgun (WGS) entry which is preliminary data.</text>
</comment>
<feature type="compositionally biased region" description="Polar residues" evidence="19">
    <location>
        <begin position="653"/>
        <end position="665"/>
    </location>
</feature>
<feature type="region of interest" description="Disordered" evidence="19">
    <location>
        <begin position="612"/>
        <end position="690"/>
    </location>
</feature>
<evidence type="ECO:0000256" key="12">
    <source>
        <dbReference type="ARBA" id="ARBA00022840"/>
    </source>
</evidence>
<comment type="subcellular location">
    <subcellularLocation>
        <location evidence="2">Membrane</location>
        <topology evidence="2">Single-pass type I membrane protein</topology>
    </subcellularLocation>
</comment>
<dbReference type="AlphaFoldDB" id="W9XVN4"/>
<evidence type="ECO:0000256" key="15">
    <source>
        <dbReference type="ARBA" id="ARBA00023136"/>
    </source>
</evidence>
<dbReference type="SMART" id="SM00580">
    <property type="entry name" value="PUG"/>
    <property type="match status" value="1"/>
</dbReference>
<keyword evidence="4" id="KW-0723">Serine/threonine-protein kinase</keyword>
<dbReference type="HOGENOM" id="CLU_004875_2_0_1"/>
<dbReference type="Gene3D" id="1.10.510.10">
    <property type="entry name" value="Transferase(Phosphotransferase) domain 1"/>
    <property type="match status" value="1"/>
</dbReference>
<evidence type="ECO:0000313" key="23">
    <source>
        <dbReference type="EMBL" id="EXJ81380.1"/>
    </source>
</evidence>
<dbReference type="FunFam" id="1.10.510.10:FF:000572">
    <property type="entry name" value="Serine/threonine-protein kinase/endoribonuclease IRE1"/>
    <property type="match status" value="1"/>
</dbReference>
<sequence>MAKPPLRPPGRRGGSKSMLTWALLLLLIAAAQSQSAHQSDSVQILVASTQTVRPESSRHPQAGRSPAEIPLLKNDVATVKFRSTDETPEHHKLRALAPAHDSSSAVRAPLVQPAQSSGLSALPSARLLQDWEVENIILLATIDGTIHARDRKTGNERWSLGIPSSPMIETIHHKVNHSNLDSSNYEDDFIFVVEPSKDGNLYIQHRDPRIGLQRLGVTVRSLAAETPQFVDDPPLVTIASQETTAYVVDAATGNILQQFDKYRGFSNDDEGRSCRRLSGFELDDPACESLGTLNLGRVEYTVQISHKITNQPLCTIKFAEWVPNKGDSDLQSQYIAPLDNFHIQSYYNGRIIGIDSNADSGKVHRFTHMLDTPVARVFDIVRPLDSKVESPKLVLLARPTDSPLLSSSQIWRNEMQRAERVFVNKTESGVWYALSELSYPGVTSGAAPASSHWNYDNHPLDFNSEMEEIVGVHVLSTESDNAPLRLTISGPSPGTDLAEEAEKEIATLGSKIPPSLSPVLNHPLMSVFNMIVVSVLLLFVVGVQMKLPFMLKMQRYLRKAGVDVVAEKNRPPAPTTADPATGDHEIPVAEVEQENNKPDAVAQVLEDAIAPPARSRAQSVAVSDSSPVKNIKPNSTNDESSEGESDDDKCKQESNAGENAENGTQPRFRHAKRGKRGGRKNKKGKKTMDPKAMDEMEELVVEVPTKDCMLQVGRLRIDTREDRCLGRGSNGTAVFPGTLDGREVAVKRLIRTSNSLAAKEIKHLLSSDENPHVIRYFGKEESQHFTYIALELFTTSLDQFIERPLQFPTLVKFPEGFDVKDALRQITDGVQHLHSLKLVHRDIKPQNVLVKAVKSNRPASGMPKLQFVISDFGLCKPLEEGPESTFAPTANHTAAGTTGWRAPELLVHSRSTVAASSTTSSTSRSTTQSSDGTIIERSSGRRATKAIDIFSLGCVFYYVMTQGHHPFDVGGSSLGRDLNIKENKFSTEDLRLHDYQYDADDLIMQMLKHDPKARPDTTQILHHPYFWDVADKLRFLCDLSDCYESEKNYIKNIFDENATRTPAEKESLAELAALESLAPNVIGPSKDFLRALPKSFVYEMGKQRKYTGSKMIDLLRVIRNKMNHFHDLPEDVKEQMLGGSPKGYYEFWAKRFPSLLINCHCLVLERDLVGRFRMERYYEP</sequence>
<feature type="compositionally biased region" description="Basic residues" evidence="19">
    <location>
        <begin position="667"/>
        <end position="685"/>
    </location>
</feature>
<dbReference type="GO" id="GO:0070059">
    <property type="term" value="P:intrinsic apoptotic signaling pathway in response to endoplasmic reticulum stress"/>
    <property type="evidence" value="ECO:0007669"/>
    <property type="project" value="TreeGrafter"/>
</dbReference>
<keyword evidence="7" id="KW-0479">Metal-binding</keyword>
<dbReference type="PANTHER" id="PTHR13954">
    <property type="entry name" value="IRE1-RELATED"/>
    <property type="match status" value="1"/>
</dbReference>
<evidence type="ECO:0000256" key="9">
    <source>
        <dbReference type="ARBA" id="ARBA00022741"/>
    </source>
</evidence>
<evidence type="ECO:0000256" key="20">
    <source>
        <dbReference type="SAM" id="SignalP"/>
    </source>
</evidence>
<accession>W9XVN4</accession>
<keyword evidence="15" id="KW-0472">Membrane</keyword>
<keyword evidence="11" id="KW-0378">Hydrolase</keyword>
<evidence type="ECO:0000256" key="1">
    <source>
        <dbReference type="ARBA" id="ARBA00001946"/>
    </source>
</evidence>
<comment type="catalytic activity">
    <reaction evidence="18">
        <text>L-seryl-[protein] + ATP = O-phospho-L-seryl-[protein] + ADP + H(+)</text>
        <dbReference type="Rhea" id="RHEA:17989"/>
        <dbReference type="Rhea" id="RHEA-COMP:9863"/>
        <dbReference type="Rhea" id="RHEA-COMP:11604"/>
        <dbReference type="ChEBI" id="CHEBI:15378"/>
        <dbReference type="ChEBI" id="CHEBI:29999"/>
        <dbReference type="ChEBI" id="CHEBI:30616"/>
        <dbReference type="ChEBI" id="CHEBI:83421"/>
        <dbReference type="ChEBI" id="CHEBI:456216"/>
        <dbReference type="EC" id="2.7.11.1"/>
    </reaction>
    <physiologicalReaction direction="left-to-right" evidence="18">
        <dbReference type="Rhea" id="RHEA:17990"/>
    </physiologicalReaction>
</comment>
<keyword evidence="8 20" id="KW-0732">Signal</keyword>
<keyword evidence="10 23" id="KW-0418">Kinase</keyword>
<dbReference type="CDD" id="cd09769">
    <property type="entry name" value="Luminal_IRE1"/>
    <property type="match status" value="1"/>
</dbReference>
<name>W9XVN4_9EURO</name>
<dbReference type="GO" id="GO:0004674">
    <property type="term" value="F:protein serine/threonine kinase activity"/>
    <property type="evidence" value="ECO:0007669"/>
    <property type="project" value="UniProtKB-KW"/>
</dbReference>
<keyword evidence="24" id="KW-1185">Reference proteome</keyword>
<feature type="chain" id="PRO_5004934843" description="non-specific serine/threonine protein kinase" evidence="20">
    <location>
        <begin position="34"/>
        <end position="1180"/>
    </location>
</feature>
<dbReference type="InterPro" id="IPR018391">
    <property type="entry name" value="PQQ_b-propeller_rpt"/>
</dbReference>
<keyword evidence="16" id="KW-0325">Glycoprotein</keyword>
<comment type="catalytic activity">
    <reaction evidence="17">
        <text>L-threonyl-[protein] + ATP = O-phospho-L-threonyl-[protein] + ADP + H(+)</text>
        <dbReference type="Rhea" id="RHEA:46608"/>
        <dbReference type="Rhea" id="RHEA-COMP:11060"/>
        <dbReference type="Rhea" id="RHEA-COMP:11605"/>
        <dbReference type="ChEBI" id="CHEBI:15378"/>
        <dbReference type="ChEBI" id="CHEBI:30013"/>
        <dbReference type="ChEBI" id="CHEBI:30616"/>
        <dbReference type="ChEBI" id="CHEBI:61977"/>
        <dbReference type="ChEBI" id="CHEBI:456216"/>
        <dbReference type="EC" id="2.7.11.1"/>
    </reaction>
    <physiologicalReaction direction="left-to-right" evidence="17">
        <dbReference type="Rhea" id="RHEA:46609"/>
    </physiologicalReaction>
</comment>
<protein>
    <recommendedName>
        <fullName evidence="3">non-specific serine/threonine protein kinase</fullName>
        <ecNumber evidence="3">2.7.11.1</ecNumber>
    </recommendedName>
</protein>
<gene>
    <name evidence="23" type="ORF">A1O3_07671</name>
</gene>
<feature type="compositionally biased region" description="Low complexity" evidence="19">
    <location>
        <begin position="911"/>
        <end position="930"/>
    </location>
</feature>
<dbReference type="GO" id="GO:0016787">
    <property type="term" value="F:hydrolase activity"/>
    <property type="evidence" value="ECO:0007669"/>
    <property type="project" value="UniProtKB-KW"/>
</dbReference>
<evidence type="ECO:0000256" key="10">
    <source>
        <dbReference type="ARBA" id="ARBA00022777"/>
    </source>
</evidence>
<evidence type="ECO:0000256" key="14">
    <source>
        <dbReference type="ARBA" id="ARBA00022989"/>
    </source>
</evidence>
<dbReference type="Pfam" id="PF06479">
    <property type="entry name" value="Ribonuc_2-5A"/>
    <property type="match status" value="1"/>
</dbReference>
<evidence type="ECO:0000256" key="13">
    <source>
        <dbReference type="ARBA" id="ARBA00022842"/>
    </source>
</evidence>
<dbReference type="PANTHER" id="PTHR13954:SF6">
    <property type="entry name" value="NON-SPECIFIC SERINE_THREONINE PROTEIN KINASE"/>
    <property type="match status" value="1"/>
</dbReference>
<keyword evidence="14" id="KW-1133">Transmembrane helix</keyword>
<dbReference type="GeneID" id="19171768"/>
<dbReference type="FunFam" id="3.30.200.20:FF:000077">
    <property type="entry name" value="Putative Serine/threonine-protein kinase/endoribonuclease IRE1"/>
    <property type="match status" value="1"/>
</dbReference>
<dbReference type="SMART" id="SM00564">
    <property type="entry name" value="PQQ"/>
    <property type="match status" value="2"/>
</dbReference>
<dbReference type="Gene3D" id="2.130.10.10">
    <property type="entry name" value="YVTN repeat-like/Quinoprotein amine dehydrogenase"/>
    <property type="match status" value="1"/>
</dbReference>
<dbReference type="InterPro" id="IPR011009">
    <property type="entry name" value="Kinase-like_dom_sf"/>
</dbReference>
<keyword evidence="6" id="KW-0812">Transmembrane</keyword>